<keyword evidence="5" id="KW-0645">Protease</keyword>
<dbReference type="PROSITE" id="PS50994">
    <property type="entry name" value="INTEGRASE"/>
    <property type="match status" value="2"/>
</dbReference>
<feature type="compositionally biased region" description="Polar residues" evidence="10">
    <location>
        <begin position="2034"/>
        <end position="2046"/>
    </location>
</feature>
<dbReference type="InterPro" id="IPR043502">
    <property type="entry name" value="DNA/RNA_pol_sf"/>
</dbReference>
<reference evidence="13 14" key="1">
    <citation type="submission" date="2019-09" db="EMBL/GenBank/DDBJ databases">
        <authorList>
            <person name="Brejova B."/>
        </authorList>
    </citation>
    <scope>NUCLEOTIDE SEQUENCE [LARGE SCALE GENOMIC DNA]</scope>
</reference>
<keyword evidence="11" id="KW-0732">Signal</keyword>
<dbReference type="GO" id="GO:0015074">
    <property type="term" value="P:DNA integration"/>
    <property type="evidence" value="ECO:0007669"/>
    <property type="project" value="InterPro"/>
</dbReference>
<evidence type="ECO:0000256" key="2">
    <source>
        <dbReference type="ARBA" id="ARBA00004123"/>
    </source>
</evidence>
<evidence type="ECO:0000256" key="4">
    <source>
        <dbReference type="ARBA" id="ARBA00022490"/>
    </source>
</evidence>
<feature type="region of interest" description="Disordered" evidence="10">
    <location>
        <begin position="1973"/>
        <end position="2061"/>
    </location>
</feature>
<comment type="function">
    <text evidence="9">Integrase (IN) targets the VLP to the nucleus, where a subparticle preintegration complex (PIC) containing at least integrase and the newly synthesized dsDNA copy of the retrotransposon must transit the nuclear membrane. Once in the nucleus, integrase performs the integration of the dsDNA into the host genome.</text>
</comment>
<dbReference type="PANTHER" id="PTHR11439">
    <property type="entry name" value="GAG-POL-RELATED RETROTRANSPOSON"/>
    <property type="match status" value="1"/>
</dbReference>
<dbReference type="RefSeq" id="XP_031856806.1">
    <property type="nucleotide sequence ID" value="XM_032000915.1"/>
</dbReference>
<feature type="compositionally biased region" description="Pro residues" evidence="10">
    <location>
        <begin position="537"/>
        <end position="553"/>
    </location>
</feature>
<dbReference type="GO" id="GO:0005737">
    <property type="term" value="C:cytoplasm"/>
    <property type="evidence" value="ECO:0007669"/>
    <property type="project" value="UniProtKB-SubCell"/>
</dbReference>
<dbReference type="InterPro" id="IPR036397">
    <property type="entry name" value="RNaseH_sf"/>
</dbReference>
<feature type="compositionally biased region" description="Polar residues" evidence="10">
    <location>
        <begin position="633"/>
        <end position="645"/>
    </location>
</feature>
<feature type="region of interest" description="Disordered" evidence="10">
    <location>
        <begin position="507"/>
        <end position="562"/>
    </location>
</feature>
<evidence type="ECO:0000313" key="14">
    <source>
        <dbReference type="Proteomes" id="UP000398389"/>
    </source>
</evidence>
<dbReference type="InterPro" id="IPR001584">
    <property type="entry name" value="Integrase_cat-core"/>
</dbReference>
<evidence type="ECO:0000256" key="10">
    <source>
        <dbReference type="SAM" id="MobiDB-lite"/>
    </source>
</evidence>
<dbReference type="Pfam" id="PF07727">
    <property type="entry name" value="RVT_2"/>
    <property type="match status" value="2"/>
</dbReference>
<feature type="region of interest" description="Disordered" evidence="10">
    <location>
        <begin position="1921"/>
        <end position="1959"/>
    </location>
</feature>
<organism evidence="13 14">
    <name type="scientific">Magnusiomyces paraingens</name>
    <dbReference type="NCBI Taxonomy" id="2606893"/>
    <lineage>
        <taxon>Eukaryota</taxon>
        <taxon>Fungi</taxon>
        <taxon>Dikarya</taxon>
        <taxon>Ascomycota</taxon>
        <taxon>Saccharomycotina</taxon>
        <taxon>Dipodascomycetes</taxon>
        <taxon>Dipodascales</taxon>
        <taxon>Dipodascaceae</taxon>
        <taxon>Magnusiomyces</taxon>
    </lineage>
</organism>
<evidence type="ECO:0000256" key="3">
    <source>
        <dbReference type="ARBA" id="ARBA00004496"/>
    </source>
</evidence>
<feature type="compositionally biased region" description="Low complexity" evidence="10">
    <location>
        <begin position="2006"/>
        <end position="2018"/>
    </location>
</feature>
<dbReference type="Pfam" id="PF13976">
    <property type="entry name" value="gag_pre-integrs"/>
    <property type="match status" value="2"/>
</dbReference>
<proteinExistence type="predicted"/>
<keyword evidence="14" id="KW-1185">Reference proteome</keyword>
<accession>A0A5E8C8X3</accession>
<feature type="compositionally biased region" description="Low complexity" evidence="10">
    <location>
        <begin position="507"/>
        <end position="536"/>
    </location>
</feature>
<evidence type="ECO:0000256" key="1">
    <source>
        <dbReference type="ARBA" id="ARBA00000077"/>
    </source>
</evidence>
<feature type="compositionally biased region" description="Low complexity" evidence="10">
    <location>
        <begin position="1980"/>
        <end position="1995"/>
    </location>
</feature>
<feature type="region of interest" description="Disordered" evidence="10">
    <location>
        <begin position="721"/>
        <end position="755"/>
    </location>
</feature>
<feature type="signal peptide" evidence="11">
    <location>
        <begin position="1"/>
        <end position="16"/>
    </location>
</feature>
<evidence type="ECO:0000313" key="13">
    <source>
        <dbReference type="EMBL" id="VVT58428.1"/>
    </source>
</evidence>
<evidence type="ECO:0000259" key="12">
    <source>
        <dbReference type="PROSITE" id="PS50994"/>
    </source>
</evidence>
<dbReference type="SUPFAM" id="SSF56672">
    <property type="entry name" value="DNA/RNA polymerases"/>
    <property type="match status" value="2"/>
</dbReference>
<feature type="domain" description="Integrase catalytic" evidence="12">
    <location>
        <begin position="1656"/>
        <end position="1826"/>
    </location>
</feature>
<dbReference type="Pfam" id="PF00665">
    <property type="entry name" value="rve"/>
    <property type="match status" value="2"/>
</dbReference>
<keyword evidence="5" id="KW-0378">Hydrolase</keyword>
<gene>
    <name evidence="13" type="ORF">SAPINGB_P006203</name>
</gene>
<keyword evidence="6" id="KW-0694">RNA-binding</keyword>
<dbReference type="CDD" id="cd09272">
    <property type="entry name" value="RNase_HI_RT_Ty1"/>
    <property type="match status" value="3"/>
</dbReference>
<dbReference type="GO" id="GO:0004523">
    <property type="term" value="F:RNA-DNA hybrid ribonuclease activity"/>
    <property type="evidence" value="ECO:0007669"/>
    <property type="project" value="UniProtKB-EC"/>
</dbReference>
<dbReference type="SUPFAM" id="SSF53098">
    <property type="entry name" value="Ribonuclease H-like"/>
    <property type="match status" value="2"/>
</dbReference>
<dbReference type="InterPro" id="IPR057670">
    <property type="entry name" value="SH3_retrovirus"/>
</dbReference>
<feature type="compositionally biased region" description="Low complexity" evidence="10">
    <location>
        <begin position="1939"/>
        <end position="1958"/>
    </location>
</feature>
<evidence type="ECO:0000256" key="5">
    <source>
        <dbReference type="ARBA" id="ARBA00022750"/>
    </source>
</evidence>
<dbReference type="Proteomes" id="UP000398389">
    <property type="component" value="Unassembled WGS sequence"/>
</dbReference>
<dbReference type="EMBL" id="CABVLU010000005">
    <property type="protein sequence ID" value="VVT58428.1"/>
    <property type="molecule type" value="Genomic_DNA"/>
</dbReference>
<dbReference type="InterPro" id="IPR013103">
    <property type="entry name" value="RVT_2"/>
</dbReference>
<feature type="domain" description="Integrase catalytic" evidence="12">
    <location>
        <begin position="221"/>
        <end position="391"/>
    </location>
</feature>
<dbReference type="PANTHER" id="PTHR11439:SF467">
    <property type="entry name" value="INTEGRASE CATALYTIC DOMAIN-CONTAINING PROTEIN"/>
    <property type="match status" value="1"/>
</dbReference>
<dbReference type="InterPro" id="IPR025724">
    <property type="entry name" value="GAG-pre-integrase_dom"/>
</dbReference>
<dbReference type="GeneID" id="43585015"/>
<keyword evidence="5" id="KW-0064">Aspartyl protease</keyword>
<dbReference type="Gene3D" id="3.30.420.10">
    <property type="entry name" value="Ribonuclease H-like superfamily/Ribonuclease H"/>
    <property type="match status" value="2"/>
</dbReference>
<keyword evidence="7" id="KW-0539">Nucleus</keyword>
<comment type="catalytic activity">
    <reaction evidence="1">
        <text>Endonucleolytic cleavage to 5'-phosphomonoester.</text>
        <dbReference type="EC" id="3.1.26.4"/>
    </reaction>
</comment>
<dbReference type="InterPro" id="IPR054722">
    <property type="entry name" value="PolX-like_BBD"/>
</dbReference>
<feature type="region of interest" description="Disordered" evidence="10">
    <location>
        <begin position="627"/>
        <end position="668"/>
    </location>
</feature>
<dbReference type="Pfam" id="PF22936">
    <property type="entry name" value="Pol_BBD"/>
    <property type="match status" value="2"/>
</dbReference>
<comment type="function">
    <text evidence="8">Reverse transcriptase/ribonuclease H (RT) is a multifunctional enzyme that catalyzes the conversion of the retro-elements RNA genome into dsDNA within the VLP. The enzyme displays a DNA polymerase activity that can copy either DNA or RNA templates, and a ribonuclease H (RNase H) activity that cleaves the RNA strand of RNA-DNA heteroduplexes during plus-strand synthesis and hydrolyzes RNA primers. The conversion leads to a linear dsDNA copy of the retrotransposon that includes long terminal repeats (LTRs) at both ends.</text>
</comment>
<dbReference type="OrthoDB" id="5423336at2759"/>
<evidence type="ECO:0000256" key="7">
    <source>
        <dbReference type="ARBA" id="ARBA00023242"/>
    </source>
</evidence>
<feature type="chain" id="PRO_5023135331" description="Integrase catalytic domain-containing protein" evidence="11">
    <location>
        <begin position="17"/>
        <end position="2952"/>
    </location>
</feature>
<feature type="region of interest" description="Disordered" evidence="10">
    <location>
        <begin position="593"/>
        <end position="614"/>
    </location>
</feature>
<evidence type="ECO:0000256" key="11">
    <source>
        <dbReference type="SAM" id="SignalP"/>
    </source>
</evidence>
<protein>
    <recommendedName>
        <fullName evidence="12">Integrase catalytic domain-containing protein</fullName>
    </recommendedName>
</protein>
<evidence type="ECO:0000256" key="9">
    <source>
        <dbReference type="ARBA" id="ARBA00025615"/>
    </source>
</evidence>
<dbReference type="GO" id="GO:0004190">
    <property type="term" value="F:aspartic-type endopeptidase activity"/>
    <property type="evidence" value="ECO:0007669"/>
    <property type="project" value="UniProtKB-KW"/>
</dbReference>
<comment type="subcellular location">
    <subcellularLocation>
        <location evidence="3">Cytoplasm</location>
    </subcellularLocation>
    <subcellularLocation>
        <location evidence="2">Nucleus</location>
    </subcellularLocation>
</comment>
<name>A0A5E8C8X3_9ASCO</name>
<dbReference type="InterPro" id="IPR012337">
    <property type="entry name" value="RNaseH-like_sf"/>
</dbReference>
<dbReference type="GO" id="GO:0005634">
    <property type="term" value="C:nucleus"/>
    <property type="evidence" value="ECO:0007669"/>
    <property type="project" value="UniProtKB-SubCell"/>
</dbReference>
<dbReference type="Pfam" id="PF25597">
    <property type="entry name" value="SH3_retrovirus"/>
    <property type="match status" value="1"/>
</dbReference>
<dbReference type="GO" id="GO:0003723">
    <property type="term" value="F:RNA binding"/>
    <property type="evidence" value="ECO:0007669"/>
    <property type="project" value="UniProtKB-KW"/>
</dbReference>
<keyword evidence="4" id="KW-0963">Cytoplasm</keyword>
<evidence type="ECO:0000256" key="8">
    <source>
        <dbReference type="ARBA" id="ARBA00025590"/>
    </source>
</evidence>
<evidence type="ECO:0000256" key="6">
    <source>
        <dbReference type="ARBA" id="ARBA00022884"/>
    </source>
</evidence>
<feature type="compositionally biased region" description="Low complexity" evidence="10">
    <location>
        <begin position="605"/>
        <end position="614"/>
    </location>
</feature>
<sequence length="2952" mass="323676">MLFSLILIVVWHPSSILDLSHSVHHVFVAESTTSAEANLVVGSDSFDFIHDTGATSHICNNISYFSSLRPTSATIRGLGSATAEGVGDIVVDLLGKDDQPCDRVVLRDVLYVPKIPRNLFAARRATAGGCRFIQDLNHISAVENGKTRVHAIAMGDLYFCRFRVVLPSKPVHEVFAVESSANLWHKRLGHASVDVLKKLSKSLSVKPTHFEVVDSHKCDACFGRPLELFVSDLSGPHVATPVGHRYVLTIMDYYSRYSYVELLVRKSDASLAIRNFIARCESYFSGDSAGDRVAYFHSDNGGEYISKDLEQFFVSKGIKHTYTVPHTPQQNGVAERLNRTLFEKAKSMLLYAHAPEYLWGEAVKSANYIRNRLPSRTTGGVAPLQLWTGKPPSYHHMKVFGCQATVVLPGAKRESKLSSNAEAGVFVGYSLDRTAYRVLLDSSIVEARSVYFDESKFPFMKSDKDLSINGTGVGFSVGSGSGSMSGPCFDSKGTGLGSNVRVNSIASSDSSSGSSFGSHRSLPASSSGSGSICALPSPSPSSSPFHSPSPPPSSSSSIIVHKPRSVRRILSTPSAPLESPTLPSIASVPSLPSSPILPPSDHDVSISPDSSPIISSSEYIPSQLDLSEAGPSINESDISGDSGISQRGGDIGFQPSIIASSPTPPPSVELEVVPLSQESPSSDLVNSLDQAGVSVVTKDDTQAVLPKSRSRVVAVRLPSITPAKRPSSDDIVSPPSKHLCENSLKQSPVSATPAKRPAEEECISYRRLKSLRFDEEAEFWLEACVIEMSSLKRNGTWELVDLPPGRKAINSKWVFKVKRKADGSIERYKARLVCIGFSQVEGIDYTETFAPVVRYETVRIVLAIAAQFGFQVHHMDVETAFLNGDLKEDIYMRQPKGFVVKGQESKVCHLKKSLYGLKQAPLCWNEKIHGALVKLGFIRNESDYGVYTKGSGSTMVIIALYVDDLLISGNSSEVIAKTKSSLSSMFKMKDLGPVEQFLGLRVKQSPYHITVDVSRYIFDMLEEFGMQNCSSVKTPLPTRDLSDFSESDSATDASMYRSIIGKLIYAANCARPDLAVAVSFLCRYMQNPKSIHMEAAKHTLRYLKGTAELGLEYRAQKVYKLVGYSDADYAQDKQDRKSFTGYVFILSGGPITWACRKQVSPASSSVESEYMSLSDASKECFWINQLLSLCKIPVPLPVTMFEDNQGCIALAQNPVFHRRTKHIDVRYHVVRHYIRSGVIHLEYLDTQVMLADMFTKNLGRVKFETLRGLLGMKAVGDSATRGGVEHAMLSQTSAVDNGRLDIDSVGSTDDSCFNSEPYVGSTVVCLESEPCVSSAPICFDSESLVDSDIVPFDSEPLVGSSFISCSDSKPLVGSDDDIVLPSFDFLVDSITEPSPPNVKPIVTPKSRFSPFFYLSFVTIMLFSLILIVVWHPSSILDLSHSVHHVFVAESTTSAEANLVVGSDSFDFIHDTGATSHICNNISYFSSLRPTSATIRGLGSATAEGVGDIVVDLLGKDDQPCDRVVLRDVLYVPKIPRNLFAARRATAGGCRFIQDLNHISAVENGKTRVHAIAMGDLYFCRFRVVLPSKPVHEVFAVESSANLWHKRLGHASVDVLKKLSKSLSVKPTHFEVVDSHKCDACLGGKATALPFNGTTEKASRPLELFVSDLSGPHVATPVGHRYVLTIMDYYSRYSYVELLVRKSDASLAIRNFIARCESYFSGDSAGDRVAYFHSDNGGEYISKDLEQFFVSKGIKHTYTVPHTPQQNGVAERLNRTLFEKAKSMLLYAHAPEYLWGEAVKSANYIRNRLPSRTTGGVAPLQLWTGKPPSYHHMKVFGCQATVVLPGAKRESKLSSNTEAGVLLGILWIVQLIEFFLIQAFDKDLSINGTGVGFSVGSSIGSGSGSMSGPCFDSKGTGLGSNVRSLPASSSGSGSGSICALPSPSSSPSHSPSLSSSSSSIIVHKPRSVRRILSTPSAPLESPTLPSIPSVPSLPSSPILPPSDHDVSISPDSSPIVSPSEYIPSQLDLSEAGPSINESDISGDSGISQRGGDIGFQPSIIASSPIPPPSVELEVVPLSQESPSPDLVNSLDQAGVSVVTKDDTQAVLPKSRSRVVAVRLPSITPAKRPSSDDIVSPPSKHLCENSLKQSPVSATPAKRPAEEECISYRRLKSLRFDEEAEFWLEACVIEMSSLKRNGTWELVDLPPGRKAINSKWVFKVKRKADGSIERYKARLVCIGFSQVEGIDYTETFAPVVRYETVRIVLAIAAQFGFQVHHMDVETAFLNGDLKEDIYMRQPKGFVVKGQESKVCHLKKSLYGLKQAPLCWNEKIHGALVKLGFIRNESDYGVYTKGSGSTMVIIALYVDDLLISGNSSEVIAKTKSSLSSMFKMKDLGPVEQFLGMRVKQSPYHITVDVSRYIFDMLEEFGMQNCSSVKTPLPTRDLSDFSESDSATDASMYRSIIGKLIYAANCARPDLAVAVSFLCRYMQSPKSIHMEAAKHTLRYLKGTAELGLEYRAQKVYKLVGYSDADYAQDKQDRKSFTGYVFILSGGPITWACRKQVSPASSSVESEYMSLSDASKECFWINQLLSLCKIPVPLPVTMFEDNQGCIALAQNPVFHRRTKHIDVRYHVVRHYIRSGVIHLEYLDTQVMLADMFTKNLGRVKFETLRDYLFNTLPTRDLSDFSESDSATDASMYRSIIGKLIYAANCARPDLAVAVSFLCRYMQNPKSIHMEAAKHTLRYLKGTAELGLEYRAQKVYKLVGYSDADYAQDKQDRKSFTGYVFILSGGPITWACRKQVSPASSSVESEYMSLSDASKECFWINQLLSLCKIPVPLPVTMFEDNQGCIALAQNPVFHRRTKHIDVRYHVVRHYIRSGVIHLEYLDTQVMLADMFTKNLGRVKFETLRGLLGMKAVGDSATRGGVEHAMLSQTSAVDNAREFGWETMVDNLCLF</sequence>